<comment type="caution">
    <text evidence="1">The sequence shown here is derived from an EMBL/GenBank/DDBJ whole genome shotgun (WGS) entry which is preliminary data.</text>
</comment>
<dbReference type="EMBL" id="PKPP01000728">
    <property type="protein sequence ID" value="PWA89357.1"/>
    <property type="molecule type" value="Genomic_DNA"/>
</dbReference>
<evidence type="ECO:0000313" key="1">
    <source>
        <dbReference type="EMBL" id="PWA89357.1"/>
    </source>
</evidence>
<organism evidence="1 2">
    <name type="scientific">Artemisia annua</name>
    <name type="common">Sweet wormwood</name>
    <dbReference type="NCBI Taxonomy" id="35608"/>
    <lineage>
        <taxon>Eukaryota</taxon>
        <taxon>Viridiplantae</taxon>
        <taxon>Streptophyta</taxon>
        <taxon>Embryophyta</taxon>
        <taxon>Tracheophyta</taxon>
        <taxon>Spermatophyta</taxon>
        <taxon>Magnoliopsida</taxon>
        <taxon>eudicotyledons</taxon>
        <taxon>Gunneridae</taxon>
        <taxon>Pentapetalae</taxon>
        <taxon>asterids</taxon>
        <taxon>campanulids</taxon>
        <taxon>Asterales</taxon>
        <taxon>Asteraceae</taxon>
        <taxon>Asteroideae</taxon>
        <taxon>Anthemideae</taxon>
        <taxon>Artemisiinae</taxon>
        <taxon>Artemisia</taxon>
    </lineage>
</organism>
<dbReference type="AlphaFoldDB" id="A0A2U1PUG2"/>
<dbReference type="Proteomes" id="UP000245207">
    <property type="component" value="Unassembled WGS sequence"/>
</dbReference>
<dbReference type="GO" id="GO:0016757">
    <property type="term" value="F:glycosyltransferase activity"/>
    <property type="evidence" value="ECO:0007669"/>
    <property type="project" value="UniProtKB-KW"/>
</dbReference>
<keyword evidence="2" id="KW-1185">Reference proteome</keyword>
<accession>A0A2U1PUG2</accession>
<sequence length="124" mass="14007">MSVKLVSQDKSTDSIYRRWDNRATIPRPNITNLEANLEQYKIDQAALHSEAAEQRALLQETIDKNKVDADRQFAEIMNNIYVYGLQHRGQEVVGIVTATPDGILKFVTGVGLVYEVSNQSKLDQ</sequence>
<evidence type="ECO:0000313" key="2">
    <source>
        <dbReference type="Proteomes" id="UP000245207"/>
    </source>
</evidence>
<proteinExistence type="predicted"/>
<reference evidence="1 2" key="1">
    <citation type="journal article" date="2018" name="Mol. Plant">
        <title>The genome of Artemisia annua provides insight into the evolution of Asteraceae family and artemisinin biosynthesis.</title>
        <authorList>
            <person name="Shen Q."/>
            <person name="Zhang L."/>
            <person name="Liao Z."/>
            <person name="Wang S."/>
            <person name="Yan T."/>
            <person name="Shi P."/>
            <person name="Liu M."/>
            <person name="Fu X."/>
            <person name="Pan Q."/>
            <person name="Wang Y."/>
            <person name="Lv Z."/>
            <person name="Lu X."/>
            <person name="Zhang F."/>
            <person name="Jiang W."/>
            <person name="Ma Y."/>
            <person name="Chen M."/>
            <person name="Hao X."/>
            <person name="Li L."/>
            <person name="Tang Y."/>
            <person name="Lv G."/>
            <person name="Zhou Y."/>
            <person name="Sun X."/>
            <person name="Brodelius P.E."/>
            <person name="Rose J.K.C."/>
            <person name="Tang K."/>
        </authorList>
    </citation>
    <scope>NUCLEOTIDE SEQUENCE [LARGE SCALE GENOMIC DNA]</scope>
    <source>
        <strain evidence="2">cv. Huhao1</strain>
        <tissue evidence="1">Leaf</tissue>
    </source>
</reference>
<protein>
    <submittedName>
        <fullName evidence="1">Amidophosphoribosyltransferase</fullName>
    </submittedName>
</protein>
<name>A0A2U1PUG2_ARTAN</name>
<dbReference type="STRING" id="35608.A0A2U1PUG2"/>
<keyword evidence="1" id="KW-0808">Transferase</keyword>
<keyword evidence="1" id="KW-0328">Glycosyltransferase</keyword>
<dbReference type="Gene3D" id="3.60.20.10">
    <property type="entry name" value="Glutamine Phosphoribosylpyrophosphate, subunit 1, domain 1"/>
    <property type="match status" value="1"/>
</dbReference>
<dbReference type="InterPro" id="IPR029055">
    <property type="entry name" value="Ntn_hydrolases_N"/>
</dbReference>
<gene>
    <name evidence="1" type="ORF">CTI12_AA112150</name>
</gene>